<reference evidence="2 3" key="1">
    <citation type="submission" date="2024-03" db="EMBL/GenBank/DDBJ databases">
        <title>Natural products discovery in diverse microorganisms through a two-stage MS feature dereplication strategy.</title>
        <authorList>
            <person name="Zhang R."/>
        </authorList>
    </citation>
    <scope>NUCLEOTIDE SEQUENCE [LARGE SCALE GENOMIC DNA]</scope>
    <source>
        <strain evidence="2 3">18930</strain>
    </source>
</reference>
<dbReference type="Proteomes" id="UP001432000">
    <property type="component" value="Chromosome"/>
</dbReference>
<evidence type="ECO:0000313" key="2">
    <source>
        <dbReference type="EMBL" id="WXG69421.1"/>
    </source>
</evidence>
<sequence>MSSEQLILVVGWSSFVHGESTAGDVLATEAVRRHLCENALFHDVAWSPVMASAIPPATFPNVISRNVIYDEVVPASYTHVIFVCGPVHGDQIAEMHRVFAHCRRIALGVSVIDPLAPEVRDFHTVIARDQISSVPSIDVSATVPTEDLPLVGVMLTSGQNEYGHRRRHESVISTLDQWLTGRDEYAFVELDTRLDPRGWRSTSSADQVETLIRKCAAVITMRMHGLVLALKNAVPVVGIDPVSGGGKLTDQATAWSWPAVIACTEVSDGALDRNIQWALSERGRWHALEASLLAGPPSDQFLRLDAALQISP</sequence>
<keyword evidence="3" id="KW-1185">Reference proteome</keyword>
<evidence type="ECO:0000313" key="3">
    <source>
        <dbReference type="Proteomes" id="UP001432000"/>
    </source>
</evidence>
<dbReference type="InterPro" id="IPR007345">
    <property type="entry name" value="Polysacch_pyruvyl_Trfase"/>
</dbReference>
<dbReference type="EMBL" id="CP147846">
    <property type="protein sequence ID" value="WXG69421.1"/>
    <property type="molecule type" value="Genomic_DNA"/>
</dbReference>
<gene>
    <name evidence="2" type="ORF">WDS16_02345</name>
</gene>
<evidence type="ECO:0000259" key="1">
    <source>
        <dbReference type="Pfam" id="PF04230"/>
    </source>
</evidence>
<feature type="domain" description="Polysaccharide pyruvyl transferase" evidence="1">
    <location>
        <begin position="203"/>
        <end position="240"/>
    </location>
</feature>
<accession>A0ABZ2PJR6</accession>
<proteinExistence type="predicted"/>
<dbReference type="GO" id="GO:0016740">
    <property type="term" value="F:transferase activity"/>
    <property type="evidence" value="ECO:0007669"/>
    <property type="project" value="UniProtKB-KW"/>
</dbReference>
<organism evidence="2 3">
    <name type="scientific">Rhodococcus sovatensis</name>
    <dbReference type="NCBI Taxonomy" id="1805840"/>
    <lineage>
        <taxon>Bacteria</taxon>
        <taxon>Bacillati</taxon>
        <taxon>Actinomycetota</taxon>
        <taxon>Actinomycetes</taxon>
        <taxon>Mycobacteriales</taxon>
        <taxon>Nocardiaceae</taxon>
        <taxon>Rhodococcus</taxon>
    </lineage>
</organism>
<protein>
    <submittedName>
        <fullName evidence="2">Polysaccharide pyruvyl transferase family protein</fullName>
    </submittedName>
</protein>
<dbReference type="RefSeq" id="WP_338890196.1">
    <property type="nucleotide sequence ID" value="NZ_CP147846.1"/>
</dbReference>
<name>A0ABZ2PJR6_9NOCA</name>
<keyword evidence="2" id="KW-0808">Transferase</keyword>
<dbReference type="Pfam" id="PF04230">
    <property type="entry name" value="PS_pyruv_trans"/>
    <property type="match status" value="1"/>
</dbReference>